<dbReference type="EC" id="3.3.2.1" evidence="2"/>
<evidence type="ECO:0000259" key="1">
    <source>
        <dbReference type="Pfam" id="PF00857"/>
    </source>
</evidence>
<dbReference type="PANTHER" id="PTHR14119:SF3">
    <property type="entry name" value="ISOCHORISMATASE DOMAIN-CONTAINING PROTEIN 2"/>
    <property type="match status" value="1"/>
</dbReference>
<evidence type="ECO:0000313" key="3">
    <source>
        <dbReference type="Proteomes" id="UP000004105"/>
    </source>
</evidence>
<dbReference type="InterPro" id="IPR000868">
    <property type="entry name" value="Isochorismatase-like_dom"/>
</dbReference>
<dbReference type="GO" id="GO:0008908">
    <property type="term" value="F:isochorismatase activity"/>
    <property type="evidence" value="ECO:0007669"/>
    <property type="project" value="UniProtKB-EC"/>
</dbReference>
<keyword evidence="3" id="KW-1185">Reference proteome</keyword>
<keyword evidence="2" id="KW-0378">Hydrolase</keyword>
<dbReference type="Proteomes" id="UP000004105">
    <property type="component" value="Unassembled WGS sequence"/>
</dbReference>
<sequence>MNAENTVCLVIDIQERLTPSLHEAETFTAACRLLIQGLQALNVPMMLTEQYPKGLGATLPAVRLLLPDAPLAEKTRFSAAQAAEGFIREKQARNVVLIGAETHICILQTALDLRAQGLGVYLPAECLTSRNPANKTNGLEQMRTADATVGNSESLLFSLLGDAKHPAFKTISKLVR</sequence>
<reference evidence="2 3" key="1">
    <citation type="submission" date="2011-02" db="EMBL/GenBank/DDBJ databases">
        <authorList>
            <person name="Muzny D."/>
            <person name="Qin X."/>
            <person name="Deng J."/>
            <person name="Jiang H."/>
            <person name="Liu Y."/>
            <person name="Qu J."/>
            <person name="Song X.-Z."/>
            <person name="Zhang L."/>
            <person name="Thornton R."/>
            <person name="Coyle M."/>
            <person name="Francisco L."/>
            <person name="Jackson L."/>
            <person name="Javaid M."/>
            <person name="Korchina V."/>
            <person name="Kovar C."/>
            <person name="Mata R."/>
            <person name="Mathew T."/>
            <person name="Ngo R."/>
            <person name="Nguyen L."/>
            <person name="Nguyen N."/>
            <person name="Okwuonu G."/>
            <person name="Ongeri F."/>
            <person name="Pham C."/>
            <person name="Simmons D."/>
            <person name="Wilczek-Boney K."/>
            <person name="Hale W."/>
            <person name="Jakkamsetti A."/>
            <person name="Pham P."/>
            <person name="Ruth R."/>
            <person name="San Lucas F."/>
            <person name="Warren J."/>
            <person name="Zhang J."/>
            <person name="Zhao Z."/>
            <person name="Zhou C."/>
            <person name="Zhu D."/>
            <person name="Lee S."/>
            <person name="Bess C."/>
            <person name="Blankenburg K."/>
            <person name="Forbes L."/>
            <person name="Fu Q."/>
            <person name="Gubbala S."/>
            <person name="Hirani K."/>
            <person name="Jayaseelan J.C."/>
            <person name="Lara F."/>
            <person name="Munidasa M."/>
            <person name="Palculict T."/>
            <person name="Patil S."/>
            <person name="Pu L.-L."/>
            <person name="Saada N."/>
            <person name="Tang L."/>
            <person name="Weissenberger G."/>
            <person name="Zhu Y."/>
            <person name="Hemphill L."/>
            <person name="Shang Y."/>
            <person name="Youmans B."/>
            <person name="Ayvaz T."/>
            <person name="Ross M."/>
            <person name="Santibanez J."/>
            <person name="Aqrawi P."/>
            <person name="Gross S."/>
            <person name="Joshi V."/>
            <person name="Fowler G."/>
            <person name="Nazareth L."/>
            <person name="Reid J."/>
            <person name="Worley K."/>
            <person name="Petrosino J."/>
            <person name="Highlander S."/>
            <person name="Gibbs R."/>
        </authorList>
    </citation>
    <scope>NUCLEOTIDE SEQUENCE [LARGE SCALE GENOMIC DNA]</scope>
    <source>
        <strain evidence="2 3">ATCC BAA-1200</strain>
    </source>
</reference>
<protein>
    <submittedName>
        <fullName evidence="2">Isochorismatase family hydrolase</fullName>
        <ecNumber evidence="2">3.3.2.1</ecNumber>
    </submittedName>
</protein>
<organism evidence="2 3">
    <name type="scientific">Neisseria bacilliformis ATCC BAA-1200</name>
    <dbReference type="NCBI Taxonomy" id="888742"/>
    <lineage>
        <taxon>Bacteria</taxon>
        <taxon>Pseudomonadati</taxon>
        <taxon>Pseudomonadota</taxon>
        <taxon>Betaproteobacteria</taxon>
        <taxon>Neisseriales</taxon>
        <taxon>Neisseriaceae</taxon>
        <taxon>Neisseria</taxon>
    </lineage>
</organism>
<dbReference type="HOGENOM" id="CLU_066901_0_0_4"/>
<feature type="domain" description="Isochorismatase-like" evidence="1">
    <location>
        <begin position="6"/>
        <end position="153"/>
    </location>
</feature>
<dbReference type="Pfam" id="PF00857">
    <property type="entry name" value="Isochorismatase"/>
    <property type="match status" value="1"/>
</dbReference>
<evidence type="ECO:0000313" key="2">
    <source>
        <dbReference type="EMBL" id="EGF11783.1"/>
    </source>
</evidence>
<comment type="caution">
    <text evidence="2">The sequence shown here is derived from an EMBL/GenBank/DDBJ whole genome shotgun (WGS) entry which is preliminary data.</text>
</comment>
<dbReference type="InterPro" id="IPR036380">
    <property type="entry name" value="Isochorismatase-like_sf"/>
</dbReference>
<proteinExistence type="predicted"/>
<dbReference type="OrthoDB" id="9796958at2"/>
<dbReference type="AlphaFoldDB" id="F2B9V7"/>
<dbReference type="EMBL" id="AFAY01000008">
    <property type="protein sequence ID" value="EGF11783.1"/>
    <property type="molecule type" value="Genomic_DNA"/>
</dbReference>
<gene>
    <name evidence="2" type="ORF">HMPREF9123_0511</name>
</gene>
<dbReference type="STRING" id="267212.GCA_001063965_00235"/>
<dbReference type="RefSeq" id="WP_007341523.1">
    <property type="nucleotide sequence ID" value="NZ_GL878494.1"/>
</dbReference>
<accession>F2B9V7</accession>
<dbReference type="PANTHER" id="PTHR14119">
    <property type="entry name" value="HYDROLASE"/>
    <property type="match status" value="1"/>
</dbReference>
<dbReference type="Gene3D" id="3.40.50.850">
    <property type="entry name" value="Isochorismatase-like"/>
    <property type="match status" value="1"/>
</dbReference>
<dbReference type="SUPFAM" id="SSF52499">
    <property type="entry name" value="Isochorismatase-like hydrolases"/>
    <property type="match status" value="1"/>
</dbReference>
<dbReference type="InterPro" id="IPR050993">
    <property type="entry name" value="Isochorismatase_domain"/>
</dbReference>
<name>F2B9V7_9NEIS</name>